<dbReference type="PRINTS" id="PR00081">
    <property type="entry name" value="GDHRDH"/>
</dbReference>
<dbReference type="STRING" id="299255.SAMN02745129_2935"/>
<reference evidence="3 4" key="1">
    <citation type="submission" date="2016-11" db="EMBL/GenBank/DDBJ databases">
        <authorList>
            <person name="Jaros S."/>
            <person name="Januszkiewicz K."/>
            <person name="Wedrychowicz H."/>
        </authorList>
    </citation>
    <scope>NUCLEOTIDE SEQUENCE [LARGE SCALE GENOMIC DNA]</scope>
    <source>
        <strain evidence="3 4">DSM 16917</strain>
    </source>
</reference>
<dbReference type="InterPro" id="IPR036291">
    <property type="entry name" value="NAD(P)-bd_dom_sf"/>
</dbReference>
<dbReference type="GO" id="GO:0016491">
    <property type="term" value="F:oxidoreductase activity"/>
    <property type="evidence" value="ECO:0007669"/>
    <property type="project" value="UniProtKB-KW"/>
</dbReference>
<evidence type="ECO:0000313" key="4">
    <source>
        <dbReference type="Proteomes" id="UP000184268"/>
    </source>
</evidence>
<dbReference type="RefSeq" id="WP_067657064.1">
    <property type="nucleotide sequence ID" value="NZ_FQXG01000004.1"/>
</dbReference>
<organism evidence="3 4">
    <name type="scientific">Ferrimonas marina</name>
    <dbReference type="NCBI Taxonomy" id="299255"/>
    <lineage>
        <taxon>Bacteria</taxon>
        <taxon>Pseudomonadati</taxon>
        <taxon>Pseudomonadota</taxon>
        <taxon>Gammaproteobacteria</taxon>
        <taxon>Alteromonadales</taxon>
        <taxon>Ferrimonadaceae</taxon>
        <taxon>Ferrimonas</taxon>
    </lineage>
</organism>
<keyword evidence="2" id="KW-0560">Oxidoreductase</keyword>
<dbReference type="PROSITE" id="PS00061">
    <property type="entry name" value="ADH_SHORT"/>
    <property type="match status" value="1"/>
</dbReference>
<evidence type="ECO:0000256" key="1">
    <source>
        <dbReference type="ARBA" id="ARBA00006484"/>
    </source>
</evidence>
<dbReference type="InterPro" id="IPR020904">
    <property type="entry name" value="Sc_DH/Rdtase_CS"/>
</dbReference>
<name>A0A1M5VRE7_9GAMM</name>
<gene>
    <name evidence="3" type="ORF">SAMN02745129_2935</name>
</gene>
<dbReference type="GO" id="GO:0016020">
    <property type="term" value="C:membrane"/>
    <property type="evidence" value="ECO:0007669"/>
    <property type="project" value="TreeGrafter"/>
</dbReference>
<dbReference type="Proteomes" id="UP000184268">
    <property type="component" value="Unassembled WGS sequence"/>
</dbReference>
<dbReference type="OrthoDB" id="335726at2"/>
<keyword evidence="4" id="KW-1185">Reference proteome</keyword>
<evidence type="ECO:0000256" key="2">
    <source>
        <dbReference type="ARBA" id="ARBA00023002"/>
    </source>
</evidence>
<dbReference type="PANTHER" id="PTHR44196">
    <property type="entry name" value="DEHYDROGENASE/REDUCTASE SDR FAMILY MEMBER 7B"/>
    <property type="match status" value="1"/>
</dbReference>
<accession>A0A1M5VRE7</accession>
<dbReference type="SUPFAM" id="SSF51735">
    <property type="entry name" value="NAD(P)-binding Rossmann-fold domains"/>
    <property type="match status" value="1"/>
</dbReference>
<dbReference type="Pfam" id="PF00106">
    <property type="entry name" value="adh_short"/>
    <property type="match status" value="1"/>
</dbReference>
<comment type="similarity">
    <text evidence="1">Belongs to the short-chain dehydrogenases/reductases (SDR) family.</text>
</comment>
<dbReference type="Gene3D" id="3.40.50.720">
    <property type="entry name" value="NAD(P)-binding Rossmann-like Domain"/>
    <property type="match status" value="1"/>
</dbReference>
<sequence>MPTVLITGASSGIGRQLAVVHAAQGWQVMACGRNSEALKQLAADSSGAIEPLVFDVTDASACQQALSECALPERVILNAGTCEYMSVEDWQTKPFDLVVGANLVGISNCLGPLLPRMSAGSTLALVDSLARLLPFTRAQAYGASKAAVYYLAQTLAVDLADRGIKVVSISPGFVRTPLTDRNEFAMPALMEVEDACDRIMDGLGAGRSHIVFPRRLAWSLKALSLLPQGMQIRICRWMGKQ</sequence>
<dbReference type="EMBL" id="FQXG01000004">
    <property type="protein sequence ID" value="SHH77748.1"/>
    <property type="molecule type" value="Genomic_DNA"/>
</dbReference>
<protein>
    <submittedName>
        <fullName evidence="3">Short-chain dehydrogenase</fullName>
    </submittedName>
</protein>
<proteinExistence type="inferred from homology"/>
<dbReference type="AlphaFoldDB" id="A0A1M5VRE7"/>
<dbReference type="InterPro" id="IPR002347">
    <property type="entry name" value="SDR_fam"/>
</dbReference>
<evidence type="ECO:0000313" key="3">
    <source>
        <dbReference type="EMBL" id="SHH77748.1"/>
    </source>
</evidence>
<dbReference type="PANTHER" id="PTHR44196:SF1">
    <property type="entry name" value="DEHYDROGENASE_REDUCTASE SDR FAMILY MEMBER 7B"/>
    <property type="match status" value="1"/>
</dbReference>